<sequence>MNRPDSSGSSTARREQNRRRWRRRRLEDGGEIHRSCPRLPPNRASFGGGER</sequence>
<reference evidence="2" key="2">
    <citation type="submission" date="2018-05" db="EMBL/GenBank/DDBJ databases">
        <title>OpunRS2 (Oryza punctata Reference Sequence Version 2).</title>
        <authorList>
            <person name="Zhang J."/>
            <person name="Kudrna D."/>
            <person name="Lee S."/>
            <person name="Talag J."/>
            <person name="Welchert J."/>
            <person name="Wing R.A."/>
        </authorList>
    </citation>
    <scope>NUCLEOTIDE SEQUENCE [LARGE SCALE GENOMIC DNA]</scope>
</reference>
<feature type="compositionally biased region" description="Polar residues" evidence="1">
    <location>
        <begin position="1"/>
        <end position="11"/>
    </location>
</feature>
<evidence type="ECO:0000256" key="1">
    <source>
        <dbReference type="SAM" id="MobiDB-lite"/>
    </source>
</evidence>
<name>A0A0E0M955_ORYPU</name>
<accession>A0A0E0M955</accession>
<reference evidence="2" key="1">
    <citation type="submission" date="2015-04" db="UniProtKB">
        <authorList>
            <consortium name="EnsemblPlants"/>
        </authorList>
    </citation>
    <scope>IDENTIFICATION</scope>
</reference>
<feature type="compositionally biased region" description="Basic and acidic residues" evidence="1">
    <location>
        <begin position="25"/>
        <end position="34"/>
    </location>
</feature>
<evidence type="ECO:0000313" key="3">
    <source>
        <dbReference type="Proteomes" id="UP000026962"/>
    </source>
</evidence>
<protein>
    <submittedName>
        <fullName evidence="2">Uncharacterized protein</fullName>
    </submittedName>
</protein>
<dbReference type="Proteomes" id="UP000026962">
    <property type="component" value="Chromosome 10"/>
</dbReference>
<dbReference type="HOGENOM" id="CLU_3109753_0_0_1"/>
<proteinExistence type="predicted"/>
<keyword evidence="3" id="KW-1185">Reference proteome</keyword>
<feature type="region of interest" description="Disordered" evidence="1">
    <location>
        <begin position="1"/>
        <end position="51"/>
    </location>
</feature>
<organism evidence="2">
    <name type="scientific">Oryza punctata</name>
    <name type="common">Red rice</name>
    <dbReference type="NCBI Taxonomy" id="4537"/>
    <lineage>
        <taxon>Eukaryota</taxon>
        <taxon>Viridiplantae</taxon>
        <taxon>Streptophyta</taxon>
        <taxon>Embryophyta</taxon>
        <taxon>Tracheophyta</taxon>
        <taxon>Spermatophyta</taxon>
        <taxon>Magnoliopsida</taxon>
        <taxon>Liliopsida</taxon>
        <taxon>Poales</taxon>
        <taxon>Poaceae</taxon>
        <taxon>BOP clade</taxon>
        <taxon>Oryzoideae</taxon>
        <taxon>Oryzeae</taxon>
        <taxon>Oryzinae</taxon>
        <taxon>Oryza</taxon>
    </lineage>
</organism>
<dbReference type="AlphaFoldDB" id="A0A0E0M955"/>
<dbReference type="EnsemblPlants" id="OPUNC10G12720.1">
    <property type="protein sequence ID" value="OPUNC10G12720.1"/>
    <property type="gene ID" value="OPUNC10G12720"/>
</dbReference>
<evidence type="ECO:0000313" key="2">
    <source>
        <dbReference type="EnsemblPlants" id="OPUNC10G12720.1"/>
    </source>
</evidence>
<dbReference type="Gramene" id="OPUNC10G12720.1">
    <property type="protein sequence ID" value="OPUNC10G12720.1"/>
    <property type="gene ID" value="OPUNC10G12720"/>
</dbReference>